<comment type="caution">
    <text evidence="3">The sequence shown here is derived from an EMBL/GenBank/DDBJ whole genome shotgun (WGS) entry which is preliminary data.</text>
</comment>
<keyword evidence="4" id="KW-1185">Reference proteome</keyword>
<proteinExistence type="predicted"/>
<protein>
    <submittedName>
        <fullName evidence="3">Heterokaryon incompatibility protein</fullName>
    </submittedName>
</protein>
<feature type="domain" description="Heterokaryon incompatibility" evidence="2">
    <location>
        <begin position="260"/>
        <end position="409"/>
    </location>
</feature>
<dbReference type="EMBL" id="JAQOWY010000252">
    <property type="protein sequence ID" value="KAK1846006.1"/>
    <property type="molecule type" value="Genomic_DNA"/>
</dbReference>
<dbReference type="Pfam" id="PF06985">
    <property type="entry name" value="HET"/>
    <property type="match status" value="1"/>
</dbReference>
<feature type="region of interest" description="Disordered" evidence="1">
    <location>
        <begin position="1"/>
        <end position="21"/>
    </location>
</feature>
<evidence type="ECO:0000313" key="4">
    <source>
        <dbReference type="Proteomes" id="UP001243330"/>
    </source>
</evidence>
<organism evidence="3 4">
    <name type="scientific">Colletotrichum chrysophilum</name>
    <dbReference type="NCBI Taxonomy" id="1836956"/>
    <lineage>
        <taxon>Eukaryota</taxon>
        <taxon>Fungi</taxon>
        <taxon>Dikarya</taxon>
        <taxon>Ascomycota</taxon>
        <taxon>Pezizomycotina</taxon>
        <taxon>Sordariomycetes</taxon>
        <taxon>Hypocreomycetidae</taxon>
        <taxon>Glomerellales</taxon>
        <taxon>Glomerellaceae</taxon>
        <taxon>Colletotrichum</taxon>
        <taxon>Colletotrichum gloeosporioides species complex</taxon>
    </lineage>
</organism>
<dbReference type="InterPro" id="IPR010730">
    <property type="entry name" value="HET"/>
</dbReference>
<accession>A0AAD9AD94</accession>
<evidence type="ECO:0000256" key="1">
    <source>
        <dbReference type="SAM" id="MobiDB-lite"/>
    </source>
</evidence>
<dbReference type="AlphaFoldDB" id="A0AAD9AD94"/>
<gene>
    <name evidence="3" type="ORF">CCHR01_11372</name>
</gene>
<dbReference type="Proteomes" id="UP001243330">
    <property type="component" value="Unassembled WGS sequence"/>
</dbReference>
<sequence length="764" mass="87304">MDIVTRESSVSFGQTTATTNDDVPDTWAERYLAADGDDVGADSDLVQEVEKDEIDHQRIKIEIQRLAHATTIVDGFCGKCRDLLQHWPDLSIGEWTLMQGRSFSSVCEIEAAASTGCKLCALIHWRLVHAGLLLTFRRIELRLRAFGHNGFMSLAIQNWGEGPFKPHIVWLNFPGKEATHCNNPGAQPTNFYSDLTQPSCKHTENRDAYDLARMWLRECDASHRICLNQKEYECPARLLFFDCDYVRVVHTEALNTMPQYATLSYCWGLRPFLSLTQNTMRSFLEGISVSDLPQTFRDAIHVAKQLGLSYIWIDALCIIQHDPEDWSIESSRMRSVYGNSYVNLAASSATNVDEGFFSKTERYKYYSGGLYARVSSNKFSAVRNFYGDTVYDENFTYTQLATRAWTLQERLLPARTIYFGNTGIFWECRSGFRSEFLPPGIRGLARSHLVCPEDRAWRWRDIVSQYSRAQLTDPEDHLPALAGIARRQHEVTGHQYLAGMWRESLVTELVWAVIGRRRRPAWRAPSWSWISVDSPILAWGWDIDFKDHRVNMKQYISITDAWTTLSSPDYFGKVSDGLLSLACSVLVQARLLGAAKFEEISDEDETHHYQYVGVNGAKERFSVFIDALSDEGDCDEVYLLPIYGGSWGSRRAQPNDDMKEHEFDEANASDDPEEEWEDQMTICGLVLRACGQNTGDGGRFCRLGSFNLRNFDLYPNVDEDPERDYYEEFVQALDGRGHELADTKRPTEPMDNGYVQRNLNITVE</sequence>
<dbReference type="PANTHER" id="PTHR33112">
    <property type="entry name" value="DOMAIN PROTEIN, PUTATIVE-RELATED"/>
    <property type="match status" value="1"/>
</dbReference>
<evidence type="ECO:0000313" key="3">
    <source>
        <dbReference type="EMBL" id="KAK1846006.1"/>
    </source>
</evidence>
<name>A0AAD9AD94_9PEZI</name>
<evidence type="ECO:0000259" key="2">
    <source>
        <dbReference type="Pfam" id="PF06985"/>
    </source>
</evidence>
<reference evidence="3" key="1">
    <citation type="submission" date="2023-01" db="EMBL/GenBank/DDBJ databases">
        <title>Colletotrichum chrysophilum M932 genome sequence.</title>
        <authorList>
            <person name="Baroncelli R."/>
        </authorList>
    </citation>
    <scope>NUCLEOTIDE SEQUENCE</scope>
    <source>
        <strain evidence="3">M932</strain>
    </source>
</reference>
<dbReference type="PANTHER" id="PTHR33112:SF8">
    <property type="entry name" value="HETEROKARYON INCOMPATIBILITY DOMAIN-CONTAINING PROTEIN"/>
    <property type="match status" value="1"/>
</dbReference>